<name>A0A6J8A571_MYTCO</name>
<evidence type="ECO:0000313" key="1">
    <source>
        <dbReference type="EMBL" id="CAC5361318.1"/>
    </source>
</evidence>
<gene>
    <name evidence="1" type="ORF">MCOR_3500</name>
</gene>
<dbReference type="OrthoDB" id="6101512at2759"/>
<accession>A0A6J8A571</accession>
<sequence length="263" mass="30249">MQQKEQPSSNVTDIEIQLITRINIKNERHMLITGCAILPNEHLLFANYNRRRNILEYSKEGNYISSIQVYAEPYDITVLDSERIAITYGYNGFFEILNYCNNSVEKKIETGSHCWGLSQSNGKIYIQLDKVECFDTTCKKLFTMAVAGDFHISASKTNLFCSNSLNNNVYCYDMHGQEVWKFRDDSLQSPLGVTHDRSGNVFVVGRKSRKLILIQHDGKTYKNLLNLKNYSAPVAVCYNKDKHNLLYCDKKGDYCALYKVLNT</sequence>
<dbReference type="InterPro" id="IPR011042">
    <property type="entry name" value="6-blade_b-propeller_TolB-like"/>
</dbReference>
<protein>
    <recommendedName>
        <fullName evidence="3">TRIM2_3</fullName>
    </recommendedName>
</protein>
<dbReference type="AlphaFoldDB" id="A0A6J8A571"/>
<organism evidence="1 2">
    <name type="scientific">Mytilus coruscus</name>
    <name type="common">Sea mussel</name>
    <dbReference type="NCBI Taxonomy" id="42192"/>
    <lineage>
        <taxon>Eukaryota</taxon>
        <taxon>Metazoa</taxon>
        <taxon>Spiralia</taxon>
        <taxon>Lophotrochozoa</taxon>
        <taxon>Mollusca</taxon>
        <taxon>Bivalvia</taxon>
        <taxon>Autobranchia</taxon>
        <taxon>Pteriomorphia</taxon>
        <taxon>Mytilida</taxon>
        <taxon>Mytiloidea</taxon>
        <taxon>Mytilidae</taxon>
        <taxon>Mytilinae</taxon>
        <taxon>Mytilus</taxon>
    </lineage>
</organism>
<dbReference type="Proteomes" id="UP000507470">
    <property type="component" value="Unassembled WGS sequence"/>
</dbReference>
<reference evidence="1 2" key="1">
    <citation type="submission" date="2020-06" db="EMBL/GenBank/DDBJ databases">
        <authorList>
            <person name="Li R."/>
            <person name="Bekaert M."/>
        </authorList>
    </citation>
    <scope>NUCLEOTIDE SEQUENCE [LARGE SCALE GENOMIC DNA]</scope>
    <source>
        <strain evidence="2">wild</strain>
    </source>
</reference>
<dbReference type="Gene3D" id="2.120.10.30">
    <property type="entry name" value="TolB, C-terminal domain"/>
    <property type="match status" value="1"/>
</dbReference>
<proteinExistence type="predicted"/>
<evidence type="ECO:0000313" key="2">
    <source>
        <dbReference type="Proteomes" id="UP000507470"/>
    </source>
</evidence>
<evidence type="ECO:0008006" key="3">
    <source>
        <dbReference type="Google" id="ProtNLM"/>
    </source>
</evidence>
<keyword evidence="2" id="KW-1185">Reference proteome</keyword>
<dbReference type="EMBL" id="CACVKT020000587">
    <property type="protein sequence ID" value="CAC5361318.1"/>
    <property type="molecule type" value="Genomic_DNA"/>
</dbReference>
<dbReference type="SUPFAM" id="SSF101898">
    <property type="entry name" value="NHL repeat"/>
    <property type="match status" value="1"/>
</dbReference>